<keyword evidence="2" id="KW-1003">Cell membrane</keyword>
<feature type="transmembrane region" description="Helical" evidence="6">
    <location>
        <begin position="95"/>
        <end position="117"/>
    </location>
</feature>
<keyword evidence="5 6" id="KW-0472">Membrane</keyword>
<accession>X0VBT7</accession>
<proteinExistence type="predicted"/>
<evidence type="ECO:0000256" key="1">
    <source>
        <dbReference type="ARBA" id="ARBA00004651"/>
    </source>
</evidence>
<evidence type="ECO:0000256" key="5">
    <source>
        <dbReference type="ARBA" id="ARBA00023136"/>
    </source>
</evidence>
<dbReference type="GO" id="GO:0005886">
    <property type="term" value="C:plasma membrane"/>
    <property type="evidence" value="ECO:0007669"/>
    <property type="project" value="UniProtKB-SubCell"/>
</dbReference>
<keyword evidence="3 6" id="KW-0812">Transmembrane</keyword>
<dbReference type="PIRSF" id="PIRSF035875">
    <property type="entry name" value="RNase_BN"/>
    <property type="match status" value="1"/>
</dbReference>
<organism evidence="7">
    <name type="scientific">marine sediment metagenome</name>
    <dbReference type="NCBI Taxonomy" id="412755"/>
    <lineage>
        <taxon>unclassified sequences</taxon>
        <taxon>metagenomes</taxon>
        <taxon>ecological metagenomes</taxon>
    </lineage>
</organism>
<name>X0VBT7_9ZZZZ</name>
<keyword evidence="4 6" id="KW-1133">Transmembrane helix</keyword>
<evidence type="ECO:0000256" key="4">
    <source>
        <dbReference type="ARBA" id="ARBA00022989"/>
    </source>
</evidence>
<dbReference type="InterPro" id="IPR017039">
    <property type="entry name" value="Virul_fac_BrkB"/>
</dbReference>
<feature type="transmembrane region" description="Helical" evidence="6">
    <location>
        <begin position="163"/>
        <end position="184"/>
    </location>
</feature>
<evidence type="ECO:0000256" key="3">
    <source>
        <dbReference type="ARBA" id="ARBA00022692"/>
    </source>
</evidence>
<feature type="transmembrane region" description="Helical" evidence="6">
    <location>
        <begin position="137"/>
        <end position="156"/>
    </location>
</feature>
<sequence>MSIVPLLAVVFSLLKGFGYHNQLEPFLNRVLEPLGTQAIQVIVPNIMNFVGNAKVAALGTIGFLVFLVSSISIVKNMELAFNDIWEVESKRSLRDYLSGLILVPAMAFSVLAVTASLRNYALFRKVSDIPVIQMLESKAAPMILGWIVLLFLLIYIPTTKVRFLSALYGAIIAGTLWQLLNVYFTRFYVGFYEKGIMAALYASLVIFPLFLIWLYLSWLIVLLGTEITYVHQNLNKITWEEQRKDVSWRIKESVALKTILLISQKFFQNQKAPSQTDLA</sequence>
<dbReference type="NCBIfam" id="TIGR00765">
    <property type="entry name" value="yihY_not_rbn"/>
    <property type="match status" value="1"/>
</dbReference>
<feature type="transmembrane region" description="Helical" evidence="6">
    <location>
        <begin position="55"/>
        <end position="74"/>
    </location>
</feature>
<feature type="transmembrane region" description="Helical" evidence="6">
    <location>
        <begin position="196"/>
        <end position="223"/>
    </location>
</feature>
<reference evidence="7" key="1">
    <citation type="journal article" date="2014" name="Front. Microbiol.">
        <title>High frequency of phylogenetically diverse reductive dehalogenase-homologous genes in deep subseafloor sedimentary metagenomes.</title>
        <authorList>
            <person name="Kawai M."/>
            <person name="Futagami T."/>
            <person name="Toyoda A."/>
            <person name="Takaki Y."/>
            <person name="Nishi S."/>
            <person name="Hori S."/>
            <person name="Arai W."/>
            <person name="Tsubouchi T."/>
            <person name="Morono Y."/>
            <person name="Uchiyama I."/>
            <person name="Ito T."/>
            <person name="Fujiyama A."/>
            <person name="Inagaki F."/>
            <person name="Takami H."/>
        </authorList>
    </citation>
    <scope>NUCLEOTIDE SEQUENCE</scope>
    <source>
        <strain evidence="7">Expedition CK06-06</strain>
    </source>
</reference>
<feature type="non-terminal residue" evidence="7">
    <location>
        <position position="279"/>
    </location>
</feature>
<dbReference type="AlphaFoldDB" id="X0VBT7"/>
<evidence type="ECO:0000313" key="7">
    <source>
        <dbReference type="EMBL" id="GAF98050.1"/>
    </source>
</evidence>
<evidence type="ECO:0000256" key="2">
    <source>
        <dbReference type="ARBA" id="ARBA00022475"/>
    </source>
</evidence>
<dbReference type="EMBL" id="BARS01016134">
    <property type="protein sequence ID" value="GAF98050.1"/>
    <property type="molecule type" value="Genomic_DNA"/>
</dbReference>
<dbReference type="PANTHER" id="PTHR30213:SF0">
    <property type="entry name" value="UPF0761 MEMBRANE PROTEIN YIHY"/>
    <property type="match status" value="1"/>
</dbReference>
<dbReference type="PANTHER" id="PTHR30213">
    <property type="entry name" value="INNER MEMBRANE PROTEIN YHJD"/>
    <property type="match status" value="1"/>
</dbReference>
<evidence type="ECO:0000256" key="6">
    <source>
        <dbReference type="SAM" id="Phobius"/>
    </source>
</evidence>
<gene>
    <name evidence="7" type="ORF">S01H1_26608</name>
</gene>
<protein>
    <submittedName>
        <fullName evidence="7">Uncharacterized protein</fullName>
    </submittedName>
</protein>
<comment type="subcellular location">
    <subcellularLocation>
        <location evidence="1">Cell membrane</location>
        <topology evidence="1">Multi-pass membrane protein</topology>
    </subcellularLocation>
</comment>
<comment type="caution">
    <text evidence="7">The sequence shown here is derived from an EMBL/GenBank/DDBJ whole genome shotgun (WGS) entry which is preliminary data.</text>
</comment>
<dbReference type="Pfam" id="PF03631">
    <property type="entry name" value="Virul_fac_BrkB"/>
    <property type="match status" value="1"/>
</dbReference>